<dbReference type="InterPro" id="IPR025558">
    <property type="entry name" value="DUF4283"/>
</dbReference>
<feature type="domain" description="DUF4283" evidence="2">
    <location>
        <begin position="38"/>
        <end position="118"/>
    </location>
</feature>
<evidence type="ECO:0000259" key="3">
    <source>
        <dbReference type="Pfam" id="PF14392"/>
    </source>
</evidence>
<evidence type="ECO:0000259" key="2">
    <source>
        <dbReference type="Pfam" id="PF14111"/>
    </source>
</evidence>
<organism evidence="4 5">
    <name type="scientific">Brassica campestris</name>
    <name type="common">Field mustard</name>
    <dbReference type="NCBI Taxonomy" id="3711"/>
    <lineage>
        <taxon>Eukaryota</taxon>
        <taxon>Viridiplantae</taxon>
        <taxon>Streptophyta</taxon>
        <taxon>Embryophyta</taxon>
        <taxon>Tracheophyta</taxon>
        <taxon>Spermatophyta</taxon>
        <taxon>Magnoliopsida</taxon>
        <taxon>eudicotyledons</taxon>
        <taxon>Gunneridae</taxon>
        <taxon>Pentapetalae</taxon>
        <taxon>rosids</taxon>
        <taxon>malvids</taxon>
        <taxon>Brassicales</taxon>
        <taxon>Brassicaceae</taxon>
        <taxon>Brassiceae</taxon>
        <taxon>Brassica</taxon>
    </lineage>
</organism>
<feature type="compositionally biased region" description="Polar residues" evidence="1">
    <location>
        <begin position="317"/>
        <end position="348"/>
    </location>
</feature>
<gene>
    <name evidence="4" type="ORF">BRARA_F00382</name>
</gene>
<dbReference type="InterPro" id="IPR025836">
    <property type="entry name" value="Zn_knuckle_CX2CX4HX4C"/>
</dbReference>
<evidence type="ECO:0000313" key="5">
    <source>
        <dbReference type="Proteomes" id="UP000264353"/>
    </source>
</evidence>
<dbReference type="Pfam" id="PF14111">
    <property type="entry name" value="DUF4283"/>
    <property type="match status" value="1"/>
</dbReference>
<dbReference type="PANTHER" id="PTHR31286:SF163">
    <property type="entry name" value="ZINC KNUCKLE CX2CX4HX4C DOMAIN-CONTAINING PROTEIN"/>
    <property type="match status" value="1"/>
</dbReference>
<name>A0A397YYQ8_BRACM</name>
<proteinExistence type="predicted"/>
<feature type="domain" description="Zinc knuckle CX2CX4HX4C" evidence="3">
    <location>
        <begin position="175"/>
        <end position="218"/>
    </location>
</feature>
<sequence>MSRRYTKDEKAKGPVSELSQGGRMRIRAPDLDTSALIQDNSLTLIGRVTNPQEQKIWTLISDLPKKWNLDKEVSGSDLGHDCFQFRFESEEDLRMVLANRPYHFCHWMVILQRWEPTISRSFPSHLPFWISLKGLPLHYWHQKMIYKMGHELGTLEDYEISKTSARMRILLDGLQPITIEAIVEYASGEESLVSLEYEGLENHCTFCYRLTHLRTDCPHAPYVNCPDPTESAARRQQVLDGEANGLMEETAARIIAQAKETAGASSSQAVGEENLTRHAVLRLLSPANEESQVQATLPALPRGGGRPPAPKRRTTLSRHLNGSVSRKNNLSRTQRLSGTGNGRDTTVGPSRRTPRSSIRRSNAPRQRRSTQITPSPNLHPPNASSPDIAAGQRRIRSELQDEQQGDFQSPYPKLP</sequence>
<protein>
    <recommendedName>
        <fullName evidence="6">DUF4283 domain-containing protein</fullName>
    </recommendedName>
</protein>
<feature type="region of interest" description="Disordered" evidence="1">
    <location>
        <begin position="286"/>
        <end position="415"/>
    </location>
</feature>
<dbReference type="PANTHER" id="PTHR31286">
    <property type="entry name" value="GLYCINE-RICH CELL WALL STRUCTURAL PROTEIN 1.8-LIKE"/>
    <property type="match status" value="1"/>
</dbReference>
<evidence type="ECO:0008006" key="6">
    <source>
        <dbReference type="Google" id="ProtNLM"/>
    </source>
</evidence>
<dbReference type="InterPro" id="IPR040256">
    <property type="entry name" value="At4g02000-like"/>
</dbReference>
<reference evidence="4 5" key="1">
    <citation type="submission" date="2018-06" db="EMBL/GenBank/DDBJ databases">
        <title>WGS assembly of Brassica rapa FPsc.</title>
        <authorList>
            <person name="Bowman J."/>
            <person name="Kohchi T."/>
            <person name="Yamato K."/>
            <person name="Jenkins J."/>
            <person name="Shu S."/>
            <person name="Ishizaki K."/>
            <person name="Yamaoka S."/>
            <person name="Nishihama R."/>
            <person name="Nakamura Y."/>
            <person name="Berger F."/>
            <person name="Adam C."/>
            <person name="Aki S."/>
            <person name="Althoff F."/>
            <person name="Araki T."/>
            <person name="Arteaga-Vazquez M."/>
            <person name="Balasubrmanian S."/>
            <person name="Bauer D."/>
            <person name="Boehm C."/>
            <person name="Briginshaw L."/>
            <person name="Caballero-Perez J."/>
            <person name="Catarino B."/>
            <person name="Chen F."/>
            <person name="Chiyoda S."/>
            <person name="Chovatia M."/>
            <person name="Davies K."/>
            <person name="Delmans M."/>
            <person name="Demura T."/>
            <person name="Dierschke T."/>
            <person name="Dolan L."/>
            <person name="Dorantes-Acosta A."/>
            <person name="Eklund D."/>
            <person name="Florent S."/>
            <person name="Flores-Sandoval E."/>
            <person name="Fujiyama A."/>
            <person name="Fukuzawa H."/>
            <person name="Galik B."/>
            <person name="Grimanelli D."/>
            <person name="Grimwood J."/>
            <person name="Grossniklaus U."/>
            <person name="Hamada T."/>
            <person name="Haseloff J."/>
            <person name="Hetherington A."/>
            <person name="Higo A."/>
            <person name="Hirakawa Y."/>
            <person name="Hundley H."/>
            <person name="Ikeda Y."/>
            <person name="Inoue K."/>
            <person name="Inoue S."/>
            <person name="Ishida S."/>
            <person name="Jia Q."/>
            <person name="Kakita M."/>
            <person name="Kanazawa T."/>
            <person name="Kawai Y."/>
            <person name="Kawashima T."/>
            <person name="Kennedy M."/>
            <person name="Kinose K."/>
            <person name="Kinoshita T."/>
            <person name="Kohara Y."/>
            <person name="Koide E."/>
            <person name="Komatsu K."/>
            <person name="Kopischke S."/>
            <person name="Kubo M."/>
            <person name="Kyozuka J."/>
            <person name="Lagercrantz U."/>
            <person name="Lin S."/>
            <person name="Lindquist E."/>
            <person name="Lipzen A."/>
            <person name="Lu C."/>
            <person name="Luna E."/>
            <person name="Martienssen R."/>
            <person name="Minamino N."/>
            <person name="Mizutani M."/>
            <person name="Mizutani M."/>
            <person name="Mochizuki N."/>
            <person name="Monte I."/>
            <person name="Mosher R."/>
            <person name="Nagasaki H."/>
            <person name="Nakagami H."/>
            <person name="Naramoto S."/>
            <person name="Nishitani K."/>
            <person name="Ohtani M."/>
            <person name="Okamoto T."/>
            <person name="Okumura M."/>
            <person name="Phillips J."/>
            <person name="Pollak B."/>
            <person name="Reinders A."/>
            <person name="Roevekamp M."/>
            <person name="Sano R."/>
            <person name="Sawa S."/>
            <person name="Schmid M."/>
            <person name="Shirakawa M."/>
            <person name="Solano R."/>
            <person name="Spunde A."/>
            <person name="Suetsugu N."/>
            <person name="Sugano S."/>
            <person name="Sugiyama A."/>
            <person name="Sun R."/>
            <person name="Suzuki Y."/>
            <person name="Takenaka M."/>
            <person name="Takezawa D."/>
            <person name="Tomogane H."/>
            <person name="Tsuzuki M."/>
            <person name="Ueda T."/>
            <person name="Umeda M."/>
            <person name="Ward J."/>
            <person name="Watanabe Y."/>
            <person name="Yazaki K."/>
            <person name="Yokoyama R."/>
            <person name="Yoshitake Y."/>
            <person name="Yotsui I."/>
            <person name="Zachgo S."/>
            <person name="Schmutz J."/>
        </authorList>
    </citation>
    <scope>NUCLEOTIDE SEQUENCE [LARGE SCALE GENOMIC DNA]</scope>
    <source>
        <strain evidence="5">cv. B-3</strain>
    </source>
</reference>
<evidence type="ECO:0000256" key="1">
    <source>
        <dbReference type="SAM" id="MobiDB-lite"/>
    </source>
</evidence>
<dbReference type="Proteomes" id="UP000264353">
    <property type="component" value="Chromosome A6"/>
</dbReference>
<dbReference type="EMBL" id="CM010633">
    <property type="protein sequence ID" value="RID56974.1"/>
    <property type="molecule type" value="Genomic_DNA"/>
</dbReference>
<evidence type="ECO:0000313" key="4">
    <source>
        <dbReference type="EMBL" id="RID56974.1"/>
    </source>
</evidence>
<accession>A0A397YYQ8</accession>
<dbReference type="AlphaFoldDB" id="A0A397YYQ8"/>
<dbReference type="Pfam" id="PF14392">
    <property type="entry name" value="zf-CCHC_4"/>
    <property type="match status" value="1"/>
</dbReference>